<gene>
    <name evidence="1" type="ORF">F5147DRAFT_746958</name>
</gene>
<proteinExistence type="predicted"/>
<dbReference type="OrthoDB" id="2678913at2759"/>
<sequence length="202" mass="23175">MKWEPFSMKLILNIHAHLDLSKHLDTTVYTCLTMAFYALCCLGELTVKSLKAFDPKKHVKCSNVEMDVKDRHDLLMTKIFRVYWAQQDNHTNPKTALLNHFAINNPTSESHLFTWKHPKGMRPLTQTEFWKRVSGIVKGAHLGNLKGHGLHIGGTLEYLLCGVPFNVVNFMGRWTSEAFTAYLHKHVLILAPYLQPNSYTIV</sequence>
<dbReference type="GeneID" id="64702158"/>
<reference evidence="1" key="1">
    <citation type="journal article" date="2020" name="New Phytol.">
        <title>Comparative genomics reveals dynamic genome evolution in host specialist ectomycorrhizal fungi.</title>
        <authorList>
            <person name="Lofgren L.A."/>
            <person name="Nguyen N.H."/>
            <person name="Vilgalys R."/>
            <person name="Ruytinx J."/>
            <person name="Liao H.L."/>
            <person name="Branco S."/>
            <person name="Kuo A."/>
            <person name="LaButti K."/>
            <person name="Lipzen A."/>
            <person name="Andreopoulos W."/>
            <person name="Pangilinan J."/>
            <person name="Riley R."/>
            <person name="Hundley H."/>
            <person name="Na H."/>
            <person name="Barry K."/>
            <person name="Grigoriev I.V."/>
            <person name="Stajich J.E."/>
            <person name="Kennedy P.G."/>
        </authorList>
    </citation>
    <scope>NUCLEOTIDE SEQUENCE</scope>
    <source>
        <strain evidence="1">FC423</strain>
    </source>
</reference>
<dbReference type="InterPro" id="IPR011010">
    <property type="entry name" value="DNA_brk_join_enz"/>
</dbReference>
<evidence type="ECO:0000313" key="1">
    <source>
        <dbReference type="EMBL" id="KAG2101607.1"/>
    </source>
</evidence>
<keyword evidence="2" id="KW-1185">Reference proteome</keyword>
<dbReference type="SUPFAM" id="SSF56349">
    <property type="entry name" value="DNA breaking-rejoining enzymes"/>
    <property type="match status" value="1"/>
</dbReference>
<name>A0A9P7F0K0_9AGAM</name>
<organism evidence="1 2">
    <name type="scientific">Suillus discolor</name>
    <dbReference type="NCBI Taxonomy" id="1912936"/>
    <lineage>
        <taxon>Eukaryota</taxon>
        <taxon>Fungi</taxon>
        <taxon>Dikarya</taxon>
        <taxon>Basidiomycota</taxon>
        <taxon>Agaricomycotina</taxon>
        <taxon>Agaricomycetes</taxon>
        <taxon>Agaricomycetidae</taxon>
        <taxon>Boletales</taxon>
        <taxon>Suillineae</taxon>
        <taxon>Suillaceae</taxon>
        <taxon>Suillus</taxon>
    </lineage>
</organism>
<accession>A0A9P7F0K0</accession>
<dbReference type="RefSeq" id="XP_041289934.1">
    <property type="nucleotide sequence ID" value="XM_041439899.1"/>
</dbReference>
<evidence type="ECO:0000313" key="2">
    <source>
        <dbReference type="Proteomes" id="UP000823399"/>
    </source>
</evidence>
<dbReference type="GO" id="GO:0003677">
    <property type="term" value="F:DNA binding"/>
    <property type="evidence" value="ECO:0007669"/>
    <property type="project" value="InterPro"/>
</dbReference>
<dbReference type="AlphaFoldDB" id="A0A9P7F0K0"/>
<dbReference type="EMBL" id="JABBWM010000050">
    <property type="protein sequence ID" value="KAG2101607.1"/>
    <property type="molecule type" value="Genomic_DNA"/>
</dbReference>
<dbReference type="Proteomes" id="UP000823399">
    <property type="component" value="Unassembled WGS sequence"/>
</dbReference>
<comment type="caution">
    <text evidence="1">The sequence shown here is derived from an EMBL/GenBank/DDBJ whole genome shotgun (WGS) entry which is preliminary data.</text>
</comment>
<protein>
    <submittedName>
        <fullName evidence="1">Uncharacterized protein</fullName>
    </submittedName>
</protein>